<accession>A0A9D1MMX3</accession>
<evidence type="ECO:0000256" key="2">
    <source>
        <dbReference type="ARBA" id="ARBA00022475"/>
    </source>
</evidence>
<comment type="subcellular location">
    <subcellularLocation>
        <location evidence="1">Cell membrane</location>
        <topology evidence="1">Multi-pass membrane protein</topology>
    </subcellularLocation>
</comment>
<evidence type="ECO:0000313" key="9">
    <source>
        <dbReference type="Proteomes" id="UP000824145"/>
    </source>
</evidence>
<dbReference type="AlphaFoldDB" id="A0A9D1MMX3"/>
<feature type="transmembrane region" description="Helical" evidence="6">
    <location>
        <begin position="404"/>
        <end position="426"/>
    </location>
</feature>
<feature type="transmembrane region" description="Helical" evidence="6">
    <location>
        <begin position="12"/>
        <end position="29"/>
    </location>
</feature>
<keyword evidence="5 6" id="KW-0472">Membrane</keyword>
<organism evidence="8 9">
    <name type="scientific">Candidatus Caccalectryoclostridium excrementigallinarum</name>
    <dbReference type="NCBI Taxonomy" id="2840710"/>
    <lineage>
        <taxon>Bacteria</taxon>
        <taxon>Bacillati</taxon>
        <taxon>Bacillota</taxon>
        <taxon>Clostridia</taxon>
        <taxon>Christensenellales</taxon>
        <taxon>Christensenellaceae</taxon>
        <taxon>Christensenellaceae incertae sedis</taxon>
        <taxon>Candidatus Caccalectryoclostridium</taxon>
    </lineage>
</organism>
<evidence type="ECO:0000256" key="3">
    <source>
        <dbReference type="ARBA" id="ARBA00022692"/>
    </source>
</evidence>
<evidence type="ECO:0000256" key="4">
    <source>
        <dbReference type="ARBA" id="ARBA00022989"/>
    </source>
</evidence>
<dbReference type="PANTHER" id="PTHR30619:SF7">
    <property type="entry name" value="BETA-LACTAMASE DOMAIN PROTEIN"/>
    <property type="match status" value="1"/>
</dbReference>
<gene>
    <name evidence="8" type="ORF">IAB07_04490</name>
</gene>
<comment type="caution">
    <text evidence="8">The sequence shown here is derived from an EMBL/GenBank/DDBJ whole genome shotgun (WGS) entry which is preliminary data.</text>
</comment>
<reference evidence="8" key="1">
    <citation type="submission" date="2020-10" db="EMBL/GenBank/DDBJ databases">
        <authorList>
            <person name="Gilroy R."/>
        </authorList>
    </citation>
    <scope>NUCLEOTIDE SEQUENCE</scope>
    <source>
        <strain evidence="8">9366</strain>
    </source>
</reference>
<feature type="transmembrane region" description="Helical" evidence="6">
    <location>
        <begin position="433"/>
        <end position="451"/>
    </location>
</feature>
<feature type="transmembrane region" description="Helical" evidence="6">
    <location>
        <begin position="370"/>
        <end position="392"/>
    </location>
</feature>
<protein>
    <submittedName>
        <fullName evidence="8">ComEC/Rec2 family competence protein</fullName>
    </submittedName>
</protein>
<sequence length="510" mass="53516">MKGARLCAYRPALYAAAGVAAGVAAAFFLPAWAKAALVFFFAAAFFCAGVLKKGKRELALFCAAALAGMAAGELFLLGFPSGSFEGVISGRITDATFCDEYGNAGLSGGNYLLELDGLSVDGRALAGRGSLILPASARADLKVGDYLYFYGAASGEEFSPESYQSLVAAKYRVYYSLQAFDAGALTRVDGSPSAVESMRLAIKGALYDNCREDTASFLFAMIFGDVAYMSDEVAKPFRDTGTAHLFAVSGLHVAILFYACARVLDKLKMPSPVRFCSGAAIMVLYCALCSFSPSVVRSAVMIMAAELAKVLKTRYDALSSMGASCAAILLFAPYFLLDAGFLMSYAAVFGILGFYKPLFRALKKVLLKPLAEGIAVSVASNIGLLPLMLYYFGSVSLLTVPVNLVVVPLTSAFYPFLLLSALIAALIPPAGALLTLASVPTLAGVLFTQAAANVSSAALNADFSPLLCVFYYPLLAIASVFSRFDKKIKAGALALCGALTAAACFFVLPV</sequence>
<dbReference type="GO" id="GO:0005886">
    <property type="term" value="C:plasma membrane"/>
    <property type="evidence" value="ECO:0007669"/>
    <property type="project" value="UniProtKB-SubCell"/>
</dbReference>
<dbReference type="PANTHER" id="PTHR30619">
    <property type="entry name" value="DNA INTERNALIZATION/COMPETENCE PROTEIN COMEC/REC2"/>
    <property type="match status" value="1"/>
</dbReference>
<feature type="transmembrane region" description="Helical" evidence="6">
    <location>
        <begin position="463"/>
        <end position="481"/>
    </location>
</feature>
<reference evidence="8" key="2">
    <citation type="journal article" date="2021" name="PeerJ">
        <title>Extensive microbial diversity within the chicken gut microbiome revealed by metagenomics and culture.</title>
        <authorList>
            <person name="Gilroy R."/>
            <person name="Ravi A."/>
            <person name="Getino M."/>
            <person name="Pursley I."/>
            <person name="Horton D.L."/>
            <person name="Alikhan N.F."/>
            <person name="Baker D."/>
            <person name="Gharbi K."/>
            <person name="Hall N."/>
            <person name="Watson M."/>
            <person name="Adriaenssens E.M."/>
            <person name="Foster-Nyarko E."/>
            <person name="Jarju S."/>
            <person name="Secka A."/>
            <person name="Antonio M."/>
            <person name="Oren A."/>
            <person name="Chaudhuri R.R."/>
            <person name="La Ragione R."/>
            <person name="Hildebrand F."/>
            <person name="Pallen M.J."/>
        </authorList>
    </citation>
    <scope>NUCLEOTIDE SEQUENCE</scope>
    <source>
        <strain evidence="8">9366</strain>
    </source>
</reference>
<evidence type="ECO:0000313" key="8">
    <source>
        <dbReference type="EMBL" id="HIU63003.1"/>
    </source>
</evidence>
<dbReference type="Proteomes" id="UP000824145">
    <property type="component" value="Unassembled WGS sequence"/>
</dbReference>
<keyword evidence="2" id="KW-1003">Cell membrane</keyword>
<dbReference type="Pfam" id="PF03772">
    <property type="entry name" value="Competence"/>
    <property type="match status" value="1"/>
</dbReference>
<dbReference type="InterPro" id="IPR052159">
    <property type="entry name" value="Competence_DNA_uptake"/>
</dbReference>
<proteinExistence type="predicted"/>
<evidence type="ECO:0000259" key="7">
    <source>
        <dbReference type="Pfam" id="PF03772"/>
    </source>
</evidence>
<keyword evidence="4 6" id="KW-1133">Transmembrane helix</keyword>
<evidence type="ECO:0000256" key="1">
    <source>
        <dbReference type="ARBA" id="ARBA00004651"/>
    </source>
</evidence>
<feature type="transmembrane region" description="Helical" evidence="6">
    <location>
        <begin position="35"/>
        <end position="51"/>
    </location>
</feature>
<feature type="transmembrane region" description="Helical" evidence="6">
    <location>
        <begin position="279"/>
        <end position="305"/>
    </location>
</feature>
<evidence type="ECO:0000256" key="5">
    <source>
        <dbReference type="ARBA" id="ARBA00023136"/>
    </source>
</evidence>
<dbReference type="NCBIfam" id="TIGR00360">
    <property type="entry name" value="ComEC_N-term"/>
    <property type="match status" value="1"/>
</dbReference>
<name>A0A9D1MMX3_9FIRM</name>
<dbReference type="EMBL" id="DVNJ01000024">
    <property type="protein sequence ID" value="HIU63003.1"/>
    <property type="molecule type" value="Genomic_DNA"/>
</dbReference>
<evidence type="ECO:0000256" key="6">
    <source>
        <dbReference type="SAM" id="Phobius"/>
    </source>
</evidence>
<feature type="domain" description="ComEC/Rec2-related protein" evidence="7">
    <location>
        <begin position="221"/>
        <end position="478"/>
    </location>
</feature>
<keyword evidence="3 6" id="KW-0812">Transmembrane</keyword>
<feature type="transmembrane region" description="Helical" evidence="6">
    <location>
        <begin position="58"/>
        <end position="79"/>
    </location>
</feature>
<feature type="transmembrane region" description="Helical" evidence="6">
    <location>
        <begin position="242"/>
        <end position="259"/>
    </location>
</feature>
<dbReference type="InterPro" id="IPR004477">
    <property type="entry name" value="ComEC_N"/>
</dbReference>
<feature type="transmembrane region" description="Helical" evidence="6">
    <location>
        <begin position="488"/>
        <end position="508"/>
    </location>
</feature>